<evidence type="ECO:0000313" key="1">
    <source>
        <dbReference type="EMBL" id="VDO95549.1"/>
    </source>
</evidence>
<evidence type="ECO:0000313" key="2">
    <source>
        <dbReference type="Proteomes" id="UP000279833"/>
    </source>
</evidence>
<reference evidence="1 2" key="2">
    <citation type="submission" date="2018-11" db="EMBL/GenBank/DDBJ databases">
        <authorList>
            <consortium name="Pathogen Informatics"/>
        </authorList>
    </citation>
    <scope>NUCLEOTIDE SEQUENCE [LARGE SCALE GENOMIC DNA]</scope>
    <source>
        <strain evidence="1">Dakar</strain>
        <strain evidence="2">Dakar, Senegal</strain>
    </source>
</reference>
<dbReference type="WBParaSite" id="SCUD_0000541401-mRNA-1">
    <property type="protein sequence ID" value="SCUD_0000541401-mRNA-1"/>
    <property type="gene ID" value="SCUD_0000541401"/>
</dbReference>
<accession>A0A183JRS5</accession>
<protein>
    <submittedName>
        <fullName evidence="1 3">Uncharacterized protein</fullName>
    </submittedName>
</protein>
<organism evidence="3">
    <name type="scientific">Schistosoma curassoni</name>
    <dbReference type="NCBI Taxonomy" id="6186"/>
    <lineage>
        <taxon>Eukaryota</taxon>
        <taxon>Metazoa</taxon>
        <taxon>Spiralia</taxon>
        <taxon>Lophotrochozoa</taxon>
        <taxon>Platyhelminthes</taxon>
        <taxon>Trematoda</taxon>
        <taxon>Digenea</taxon>
        <taxon>Strigeidida</taxon>
        <taxon>Schistosomatoidea</taxon>
        <taxon>Schistosomatidae</taxon>
        <taxon>Schistosoma</taxon>
    </lineage>
</organism>
<name>A0A183JRS5_9TREM</name>
<evidence type="ECO:0000313" key="3">
    <source>
        <dbReference type="WBParaSite" id="SCUD_0000541401-mRNA-1"/>
    </source>
</evidence>
<keyword evidence="2" id="KW-1185">Reference proteome</keyword>
<proteinExistence type="predicted"/>
<dbReference type="AlphaFoldDB" id="A0A183JRS5"/>
<gene>
    <name evidence="1" type="ORF">SCUD_LOCUS5414</name>
</gene>
<reference evidence="3" key="1">
    <citation type="submission" date="2016-06" db="UniProtKB">
        <authorList>
            <consortium name="WormBaseParasite"/>
        </authorList>
    </citation>
    <scope>IDENTIFICATION</scope>
</reference>
<dbReference type="Proteomes" id="UP000279833">
    <property type="component" value="Unassembled WGS sequence"/>
</dbReference>
<dbReference type="EMBL" id="UZAK01008828">
    <property type="protein sequence ID" value="VDO95549.1"/>
    <property type="molecule type" value="Genomic_DNA"/>
</dbReference>
<sequence length="77" mass="9318">MTVRQAIFYGKSYSLKEYVQHLLSDFVFPNSSKQMFRVFQMCDIIHYNNNNNINNNNDNNNNNLIFPIIYLKYTYKH</sequence>